<evidence type="ECO:0000256" key="4">
    <source>
        <dbReference type="ARBA" id="ARBA00022692"/>
    </source>
</evidence>
<dbReference type="GO" id="GO:0016989">
    <property type="term" value="F:sigma factor antagonist activity"/>
    <property type="evidence" value="ECO:0007669"/>
    <property type="project" value="TreeGrafter"/>
</dbReference>
<feature type="region of interest" description="Disordered" evidence="11">
    <location>
        <begin position="73"/>
        <end position="125"/>
    </location>
</feature>
<dbReference type="GO" id="GO:0005886">
    <property type="term" value="C:plasma membrane"/>
    <property type="evidence" value="ECO:0007669"/>
    <property type="project" value="UniProtKB-SubCell"/>
</dbReference>
<keyword evidence="15" id="KW-1185">Reference proteome</keyword>
<dbReference type="InterPro" id="IPR041916">
    <property type="entry name" value="Anti_sigma_zinc_sf"/>
</dbReference>
<keyword evidence="4 12" id="KW-0812">Transmembrane</keyword>
<dbReference type="Proteomes" id="UP000218165">
    <property type="component" value="Chromosome"/>
</dbReference>
<evidence type="ECO:0000256" key="2">
    <source>
        <dbReference type="ARBA" id="ARBA00004236"/>
    </source>
</evidence>
<evidence type="ECO:0000256" key="9">
    <source>
        <dbReference type="ARBA" id="ARBA00029829"/>
    </source>
</evidence>
<evidence type="ECO:0000256" key="12">
    <source>
        <dbReference type="SAM" id="Phobius"/>
    </source>
</evidence>
<evidence type="ECO:0000256" key="3">
    <source>
        <dbReference type="ARBA" id="ARBA00022475"/>
    </source>
</evidence>
<evidence type="ECO:0000256" key="5">
    <source>
        <dbReference type="ARBA" id="ARBA00022989"/>
    </source>
</evidence>
<dbReference type="KEGG" id="brz:CFK38_02735"/>
<evidence type="ECO:0000256" key="11">
    <source>
        <dbReference type="SAM" id="MobiDB-lite"/>
    </source>
</evidence>
<keyword evidence="5 12" id="KW-1133">Transmembrane helix</keyword>
<keyword evidence="3" id="KW-1003">Cell membrane</keyword>
<feature type="domain" description="Anti-sigma K factor RskA C-terminal" evidence="13">
    <location>
        <begin position="142"/>
        <end position="292"/>
    </location>
</feature>
<evidence type="ECO:0000256" key="8">
    <source>
        <dbReference type="ARBA" id="ARBA00023163"/>
    </source>
</evidence>
<dbReference type="EMBL" id="CP023563">
    <property type="protein sequence ID" value="ATG50554.1"/>
    <property type="molecule type" value="Genomic_DNA"/>
</dbReference>
<keyword evidence="6" id="KW-0805">Transcription regulation</keyword>
<evidence type="ECO:0000313" key="14">
    <source>
        <dbReference type="EMBL" id="ATG50554.1"/>
    </source>
</evidence>
<dbReference type="InterPro" id="IPR051474">
    <property type="entry name" value="Anti-sigma-K/W_factor"/>
</dbReference>
<sequence length="299" mass="30886">MNEQKHTMTGAWALNALDAEEREQVRRYLAEDPEAAAEAAAFEETAAELAGSLPPLAPRPELKAAVMARIGTTRQLSPLPEEEDSPQTDAASGEAPAVAPGDVPSPRPVAGAAEDITAPPSPPAQVVSLDRFRASRRSNRWTAVAAAALLLTTIAGAGLWNSERIAEQEARASLAAMASEQASAEAERAMLSTILASDDAAHLAIPSQDGGSLQLLYSREQGAMFVQAADLPTLPADKAYQLWMIDDSGIASAGMLEEPAAAVIHDGAIPEGVTVGLTIEPAGGSAQPTMDPIAAGVLS</sequence>
<dbReference type="RefSeq" id="WP_096801694.1">
    <property type="nucleotide sequence ID" value="NZ_CP023563.1"/>
</dbReference>
<dbReference type="PANTHER" id="PTHR37461:SF1">
    <property type="entry name" value="ANTI-SIGMA-K FACTOR RSKA"/>
    <property type="match status" value="1"/>
</dbReference>
<evidence type="ECO:0000256" key="6">
    <source>
        <dbReference type="ARBA" id="ARBA00023015"/>
    </source>
</evidence>
<evidence type="ECO:0000256" key="1">
    <source>
        <dbReference type="ARBA" id="ARBA00004167"/>
    </source>
</evidence>
<dbReference type="AlphaFoldDB" id="A0A291GKR8"/>
<dbReference type="Pfam" id="PF10099">
    <property type="entry name" value="RskA_C"/>
    <property type="match status" value="1"/>
</dbReference>
<organism evidence="14 15">
    <name type="scientific">Brachybacterium vulturis</name>
    <dbReference type="NCBI Taxonomy" id="2017484"/>
    <lineage>
        <taxon>Bacteria</taxon>
        <taxon>Bacillati</taxon>
        <taxon>Actinomycetota</taxon>
        <taxon>Actinomycetes</taxon>
        <taxon>Micrococcales</taxon>
        <taxon>Dermabacteraceae</taxon>
        <taxon>Brachybacterium</taxon>
    </lineage>
</organism>
<protein>
    <recommendedName>
        <fullName evidence="10">Regulator of SigK</fullName>
    </recommendedName>
    <alternativeName>
        <fullName evidence="9">Sigma-K anti-sigma factor RskA</fullName>
    </alternativeName>
</protein>
<keyword evidence="8" id="KW-0804">Transcription</keyword>
<evidence type="ECO:0000256" key="10">
    <source>
        <dbReference type="ARBA" id="ARBA00030803"/>
    </source>
</evidence>
<comment type="subcellular location">
    <subcellularLocation>
        <location evidence="2">Cell membrane</location>
    </subcellularLocation>
    <subcellularLocation>
        <location evidence="1">Membrane</location>
        <topology evidence="1">Single-pass membrane protein</topology>
    </subcellularLocation>
</comment>
<name>A0A291GKR8_9MICO</name>
<dbReference type="InterPro" id="IPR018764">
    <property type="entry name" value="RskA_C"/>
</dbReference>
<keyword evidence="7 12" id="KW-0472">Membrane</keyword>
<reference evidence="15" key="1">
    <citation type="submission" date="2017-09" db="EMBL/GenBank/DDBJ databases">
        <title>Brachybacterium sp. VM2412.</title>
        <authorList>
            <person name="Tak E.J."/>
            <person name="Bae J.-W."/>
        </authorList>
    </citation>
    <scope>NUCLEOTIDE SEQUENCE [LARGE SCALE GENOMIC DNA]</scope>
    <source>
        <strain evidence="15">VM2412</strain>
    </source>
</reference>
<accession>A0A291GKR8</accession>
<evidence type="ECO:0000313" key="15">
    <source>
        <dbReference type="Proteomes" id="UP000218165"/>
    </source>
</evidence>
<dbReference type="GO" id="GO:0006417">
    <property type="term" value="P:regulation of translation"/>
    <property type="evidence" value="ECO:0007669"/>
    <property type="project" value="TreeGrafter"/>
</dbReference>
<evidence type="ECO:0000259" key="13">
    <source>
        <dbReference type="Pfam" id="PF10099"/>
    </source>
</evidence>
<gene>
    <name evidence="14" type="ORF">CFK38_02735</name>
</gene>
<feature type="transmembrane region" description="Helical" evidence="12">
    <location>
        <begin position="141"/>
        <end position="160"/>
    </location>
</feature>
<evidence type="ECO:0000256" key="7">
    <source>
        <dbReference type="ARBA" id="ARBA00023136"/>
    </source>
</evidence>
<dbReference type="Gene3D" id="1.10.10.1320">
    <property type="entry name" value="Anti-sigma factor, zinc-finger domain"/>
    <property type="match status" value="1"/>
</dbReference>
<proteinExistence type="predicted"/>
<dbReference type="PANTHER" id="PTHR37461">
    <property type="entry name" value="ANTI-SIGMA-K FACTOR RSKA"/>
    <property type="match status" value="1"/>
</dbReference>
<dbReference type="OrthoDB" id="153510at2"/>